<dbReference type="Pfam" id="PF23552">
    <property type="entry name" value="ParB_C"/>
    <property type="match status" value="1"/>
</dbReference>
<evidence type="ECO:0000256" key="6">
    <source>
        <dbReference type="SAM" id="MobiDB-lite"/>
    </source>
</evidence>
<dbReference type="EMBL" id="CP024176">
    <property type="protein sequence ID" value="ATQ83347.1"/>
    <property type="molecule type" value="Genomic_DNA"/>
</dbReference>
<dbReference type="InterPro" id="IPR041468">
    <property type="entry name" value="HTH_ParB/Spo0J"/>
</dbReference>
<dbReference type="GO" id="GO:0003677">
    <property type="term" value="F:DNA binding"/>
    <property type="evidence" value="ECO:0007669"/>
    <property type="project" value="UniProtKB-KW"/>
</dbReference>
<evidence type="ECO:0000259" key="7">
    <source>
        <dbReference type="SMART" id="SM00470"/>
    </source>
</evidence>
<evidence type="ECO:0000256" key="2">
    <source>
        <dbReference type="ARBA" id="ARBA00022372"/>
    </source>
</evidence>
<dbReference type="Pfam" id="PF17762">
    <property type="entry name" value="HTH_ParB"/>
    <property type="match status" value="1"/>
</dbReference>
<dbReference type="GO" id="GO:0007059">
    <property type="term" value="P:chromosome segregation"/>
    <property type="evidence" value="ECO:0007669"/>
    <property type="project" value="UniProtKB-KW"/>
</dbReference>
<dbReference type="InterPro" id="IPR004437">
    <property type="entry name" value="ParB/RepB/Spo0J"/>
</dbReference>
<evidence type="ECO:0000313" key="8">
    <source>
        <dbReference type="EMBL" id="ATQ83347.1"/>
    </source>
</evidence>
<accession>A0AAD0AEL7</accession>
<dbReference type="Gene3D" id="1.10.10.2830">
    <property type="match status" value="1"/>
</dbReference>
<dbReference type="GO" id="GO:0045881">
    <property type="term" value="P:positive regulation of sporulation resulting in formation of a cellular spore"/>
    <property type="evidence" value="ECO:0007669"/>
    <property type="project" value="TreeGrafter"/>
</dbReference>
<dbReference type="SUPFAM" id="SSF110849">
    <property type="entry name" value="ParB/Sulfiredoxin"/>
    <property type="match status" value="1"/>
</dbReference>
<dbReference type="FunFam" id="1.10.10.2830:FF:000001">
    <property type="entry name" value="Chromosome partitioning protein ParB"/>
    <property type="match status" value="1"/>
</dbReference>
<dbReference type="InterPro" id="IPR057240">
    <property type="entry name" value="ParB_dimer_C"/>
</dbReference>
<evidence type="ECO:0000256" key="4">
    <source>
        <dbReference type="ARBA" id="ARBA00023125"/>
    </source>
</evidence>
<reference evidence="8" key="1">
    <citation type="submission" date="2017-11" db="EMBL/GenBank/DDBJ databases">
        <title>Complete Genome Sequence from Moraxella oslensis YHS isolated from human skin.</title>
        <authorList>
            <person name="Lee K."/>
            <person name="Lim J.Y."/>
            <person name="Hwang I."/>
        </authorList>
    </citation>
    <scope>NUCLEOTIDE SEQUENCE</scope>
    <source>
        <strain evidence="8">YHS</strain>
    </source>
</reference>
<feature type="compositionally biased region" description="Low complexity" evidence="6">
    <location>
        <begin position="78"/>
        <end position="116"/>
    </location>
</feature>
<keyword evidence="4" id="KW-0238">DNA-binding</keyword>
<dbReference type="GO" id="GO:0005694">
    <property type="term" value="C:chromosome"/>
    <property type="evidence" value="ECO:0007669"/>
    <property type="project" value="TreeGrafter"/>
</dbReference>
<name>A0AAD0AEL7_FAUOS</name>
<dbReference type="Pfam" id="PF02195">
    <property type="entry name" value="ParB_N"/>
    <property type="match status" value="1"/>
</dbReference>
<dbReference type="PANTHER" id="PTHR33375">
    <property type="entry name" value="CHROMOSOME-PARTITIONING PROTEIN PARB-RELATED"/>
    <property type="match status" value="1"/>
</dbReference>
<feature type="region of interest" description="Disordered" evidence="6">
    <location>
        <begin position="46"/>
        <end position="116"/>
    </location>
</feature>
<dbReference type="CDD" id="cd16393">
    <property type="entry name" value="SPO0J_N"/>
    <property type="match status" value="1"/>
</dbReference>
<evidence type="ECO:0000256" key="3">
    <source>
        <dbReference type="ARBA" id="ARBA00022829"/>
    </source>
</evidence>
<sequence>MVKKRGLASNRGLDALLGSIKTEKLITGNLIDASVRAAVDDAKSAEKLNAKSSDDGQNVSDDESAEASDTIAVAKKSPTAAVTPKPLTPKPAKTVTSNTDNTPINNDANNNSNDSSNVAGLNLMHINVAYLQRGKYQPRLDLDEDALQELATSIKQHGVMQPIVIRPLAKVLPNSPITHEIIAGERRWRAAQIAGLTHIPAIMRPMSDDLAIALALIENIQREDLSVMEQAAALQRFHDEFGMSHSQIADVVGKARTTVSNLLRLNQLHDDVKQALNEGQMDMGHARALLALSPKQQPVIAKKIIQGQLTVRQTEALVKDILNPKAPTQSQEIDYDRLRLNQHLSEQLGAVVKIKGSSKGKGSIEIFFHNEEELQALIVQFQSQLEH</sequence>
<comment type="function">
    <text evidence="5">Involved in chromosome partition. Localize to both poles of the predivisional cell following completion of DNA replication. Binds to the DNA origin of replication.</text>
</comment>
<gene>
    <name evidence="8" type="ORF">YHS_05650</name>
</gene>
<feature type="domain" description="ParB-like N-terminal" evidence="7">
    <location>
        <begin position="124"/>
        <end position="220"/>
    </location>
</feature>
<comment type="similarity">
    <text evidence="1">Belongs to the ParB family.</text>
</comment>
<evidence type="ECO:0000256" key="1">
    <source>
        <dbReference type="ARBA" id="ARBA00006295"/>
    </source>
</evidence>
<dbReference type="InterPro" id="IPR036086">
    <property type="entry name" value="ParB/Sulfiredoxin_sf"/>
</dbReference>
<dbReference type="Gene3D" id="3.90.1530.30">
    <property type="match status" value="1"/>
</dbReference>
<proteinExistence type="inferred from homology"/>
<keyword evidence="3" id="KW-0159">Chromosome partition</keyword>
<evidence type="ECO:0000256" key="5">
    <source>
        <dbReference type="ARBA" id="ARBA00025472"/>
    </source>
</evidence>
<dbReference type="AlphaFoldDB" id="A0AAD0AEL7"/>
<dbReference type="SUPFAM" id="SSF109709">
    <property type="entry name" value="KorB DNA-binding domain-like"/>
    <property type="match status" value="1"/>
</dbReference>
<dbReference type="FunFam" id="3.90.1530.30:FF:000001">
    <property type="entry name" value="Chromosome partitioning protein ParB"/>
    <property type="match status" value="1"/>
</dbReference>
<dbReference type="InterPro" id="IPR050336">
    <property type="entry name" value="Chromosome_partition/occlusion"/>
</dbReference>
<organism evidence="8">
    <name type="scientific">Faucicola osloensis</name>
    <name type="common">Moraxella osloensis</name>
    <dbReference type="NCBI Taxonomy" id="34062"/>
    <lineage>
        <taxon>Bacteria</taxon>
        <taxon>Pseudomonadati</taxon>
        <taxon>Pseudomonadota</taxon>
        <taxon>Gammaproteobacteria</taxon>
        <taxon>Moraxellales</taxon>
        <taxon>Moraxellaceae</taxon>
        <taxon>Faucicola</taxon>
    </lineage>
</organism>
<dbReference type="NCBIfam" id="TIGR00180">
    <property type="entry name" value="parB_part"/>
    <property type="match status" value="1"/>
</dbReference>
<dbReference type="PANTHER" id="PTHR33375:SF1">
    <property type="entry name" value="CHROMOSOME-PARTITIONING PROTEIN PARB-RELATED"/>
    <property type="match status" value="1"/>
</dbReference>
<protein>
    <recommendedName>
        <fullName evidence="2">Probable chromosome-partitioning protein ParB</fullName>
    </recommendedName>
</protein>
<dbReference type="SMART" id="SM00470">
    <property type="entry name" value="ParB"/>
    <property type="match status" value="1"/>
</dbReference>
<dbReference type="InterPro" id="IPR003115">
    <property type="entry name" value="ParB_N"/>
</dbReference>